<proteinExistence type="predicted"/>
<evidence type="ECO:0000313" key="2">
    <source>
        <dbReference type="Proteomes" id="UP000604825"/>
    </source>
</evidence>
<gene>
    <name evidence="1" type="ORF">NCGR_LOCUS29111</name>
</gene>
<sequence length="113" mass="12499">MACAARNADSAVTSPVVLRHGGDDGDFESLAKVDVQATSPDDIGRSSDIESLILIIQERRSKYWLPSSTSIPALFDDHMMSADAIWENKIMAEAKWYLLMLSTISWHSIALNM</sequence>
<evidence type="ECO:0000313" key="1">
    <source>
        <dbReference type="EMBL" id="CAD6244412.1"/>
    </source>
</evidence>
<accession>A0A811PNK4</accession>
<dbReference type="EMBL" id="CAJGYO010000007">
    <property type="protein sequence ID" value="CAD6244412.1"/>
    <property type="molecule type" value="Genomic_DNA"/>
</dbReference>
<dbReference type="AlphaFoldDB" id="A0A811PNK4"/>
<protein>
    <submittedName>
        <fullName evidence="1">Uncharacterized protein</fullName>
    </submittedName>
</protein>
<dbReference type="Proteomes" id="UP000604825">
    <property type="component" value="Unassembled WGS sequence"/>
</dbReference>
<organism evidence="1 2">
    <name type="scientific">Miscanthus lutarioriparius</name>
    <dbReference type="NCBI Taxonomy" id="422564"/>
    <lineage>
        <taxon>Eukaryota</taxon>
        <taxon>Viridiplantae</taxon>
        <taxon>Streptophyta</taxon>
        <taxon>Embryophyta</taxon>
        <taxon>Tracheophyta</taxon>
        <taxon>Spermatophyta</taxon>
        <taxon>Magnoliopsida</taxon>
        <taxon>Liliopsida</taxon>
        <taxon>Poales</taxon>
        <taxon>Poaceae</taxon>
        <taxon>PACMAD clade</taxon>
        <taxon>Panicoideae</taxon>
        <taxon>Andropogonodae</taxon>
        <taxon>Andropogoneae</taxon>
        <taxon>Saccharinae</taxon>
        <taxon>Miscanthus</taxon>
    </lineage>
</organism>
<reference evidence="1" key="1">
    <citation type="submission" date="2020-10" db="EMBL/GenBank/DDBJ databases">
        <authorList>
            <person name="Han B."/>
            <person name="Lu T."/>
            <person name="Zhao Q."/>
            <person name="Huang X."/>
            <person name="Zhao Y."/>
        </authorList>
    </citation>
    <scope>NUCLEOTIDE SEQUENCE</scope>
</reference>
<keyword evidence="2" id="KW-1185">Reference proteome</keyword>
<name>A0A811PNK4_9POAL</name>
<comment type="caution">
    <text evidence="1">The sequence shown here is derived from an EMBL/GenBank/DDBJ whole genome shotgun (WGS) entry which is preliminary data.</text>
</comment>